<proteinExistence type="predicted"/>
<dbReference type="Pfam" id="PF01266">
    <property type="entry name" value="DAO"/>
    <property type="match status" value="1"/>
</dbReference>
<dbReference type="Gene3D" id="3.50.50.60">
    <property type="entry name" value="FAD/NAD(P)-binding domain"/>
    <property type="match status" value="1"/>
</dbReference>
<keyword evidence="4" id="KW-1185">Reference proteome</keyword>
<dbReference type="RefSeq" id="WP_092498131.1">
    <property type="nucleotide sequence ID" value="NZ_FNFV01000001.1"/>
</dbReference>
<evidence type="ECO:0000256" key="1">
    <source>
        <dbReference type="ARBA" id="ARBA00023002"/>
    </source>
</evidence>
<dbReference type="SUPFAM" id="SSF51905">
    <property type="entry name" value="FAD/NAD(P)-binding domain"/>
    <property type="match status" value="1"/>
</dbReference>
<organism evidence="3 4">
    <name type="scientific">Meinhardsimonia xiamenensis</name>
    <dbReference type="NCBI Taxonomy" id="990712"/>
    <lineage>
        <taxon>Bacteria</taxon>
        <taxon>Pseudomonadati</taxon>
        <taxon>Pseudomonadota</taxon>
        <taxon>Alphaproteobacteria</taxon>
        <taxon>Rhodobacterales</taxon>
        <taxon>Paracoccaceae</taxon>
        <taxon>Meinhardsimonia</taxon>
    </lineage>
</organism>
<dbReference type="Proteomes" id="UP000199328">
    <property type="component" value="Unassembled WGS sequence"/>
</dbReference>
<dbReference type="PANTHER" id="PTHR13847:SF287">
    <property type="entry name" value="FAD-DEPENDENT OXIDOREDUCTASE DOMAIN-CONTAINING PROTEIN 1"/>
    <property type="match status" value="1"/>
</dbReference>
<dbReference type="InterPro" id="IPR006076">
    <property type="entry name" value="FAD-dep_OxRdtase"/>
</dbReference>
<gene>
    <name evidence="3" type="ORF">SAMN05216257_101700</name>
</gene>
<name>A0A1G8ZGC5_9RHOB</name>
<dbReference type="EMBL" id="FNFV01000001">
    <property type="protein sequence ID" value="SDK13455.1"/>
    <property type="molecule type" value="Genomic_DNA"/>
</dbReference>
<protein>
    <submittedName>
        <fullName evidence="3">Glycine/D-amino acid oxidase</fullName>
    </submittedName>
</protein>
<dbReference type="OrthoDB" id="7421214at2"/>
<accession>A0A1G8ZGC5</accession>
<evidence type="ECO:0000313" key="3">
    <source>
        <dbReference type="EMBL" id="SDK13455.1"/>
    </source>
</evidence>
<dbReference type="GO" id="GO:0005737">
    <property type="term" value="C:cytoplasm"/>
    <property type="evidence" value="ECO:0007669"/>
    <property type="project" value="TreeGrafter"/>
</dbReference>
<dbReference type="STRING" id="990712.SAMN05216257_101700"/>
<evidence type="ECO:0000313" key="4">
    <source>
        <dbReference type="Proteomes" id="UP000199328"/>
    </source>
</evidence>
<dbReference type="AlphaFoldDB" id="A0A1G8ZGC5"/>
<dbReference type="Gene3D" id="3.30.9.10">
    <property type="entry name" value="D-Amino Acid Oxidase, subunit A, domain 2"/>
    <property type="match status" value="1"/>
</dbReference>
<evidence type="ECO:0000259" key="2">
    <source>
        <dbReference type="Pfam" id="PF01266"/>
    </source>
</evidence>
<dbReference type="GO" id="GO:0016491">
    <property type="term" value="F:oxidoreductase activity"/>
    <property type="evidence" value="ECO:0007669"/>
    <property type="project" value="UniProtKB-KW"/>
</dbReference>
<feature type="domain" description="FAD dependent oxidoreductase" evidence="2">
    <location>
        <begin position="3"/>
        <end position="334"/>
    </location>
</feature>
<dbReference type="InterPro" id="IPR036188">
    <property type="entry name" value="FAD/NAD-bd_sf"/>
</dbReference>
<sequence length="356" mass="38136">MIDFLVIGGGIGGISVASRLAPLGKTVVVEAEEGLGYHATGRSAAMFEESYGLPSTRALNRASRAFLEEAGVLAPRGFMIVGTEEDREAFDTDMASMGMEPITVAEAREMVPILNPEVVTRAGWHAEAWDIDVDLLLQGYAREVRAHGGEIRLKSPVTAIARARDGWRVTAGDEEIAARLLVNAAGAWADRIAGLAGVRRIGLTPFRRSMARLPAPGGQDVRRWPMLFGPGETWYAKPDAGKLLVSPADEDPVEPHDAWADDMVLAEGLHRYERVVTEPVTRVETSWAGLRSFAPDRQLVIGFAPDAPGFFWHAALGGYGIQTSPAASRLAADLIAGRAPEIGRDLAAALSPARLA</sequence>
<reference evidence="4" key="1">
    <citation type="submission" date="2016-10" db="EMBL/GenBank/DDBJ databases">
        <authorList>
            <person name="Varghese N."/>
            <person name="Submissions S."/>
        </authorList>
    </citation>
    <scope>NUCLEOTIDE SEQUENCE [LARGE SCALE GENOMIC DNA]</scope>
    <source>
        <strain evidence="4">CGMCC 1.10789</strain>
    </source>
</reference>
<keyword evidence="1" id="KW-0560">Oxidoreductase</keyword>
<dbReference type="PANTHER" id="PTHR13847">
    <property type="entry name" value="SARCOSINE DEHYDROGENASE-RELATED"/>
    <property type="match status" value="1"/>
</dbReference>